<dbReference type="EMBL" id="JAZAVK010000016">
    <property type="protein sequence ID" value="KAK7430838.1"/>
    <property type="molecule type" value="Genomic_DNA"/>
</dbReference>
<feature type="compositionally biased region" description="Basic and acidic residues" evidence="5">
    <location>
        <begin position="59"/>
        <end position="75"/>
    </location>
</feature>
<accession>A0ABR1IB52</accession>
<evidence type="ECO:0000256" key="3">
    <source>
        <dbReference type="ARBA" id="ARBA00022806"/>
    </source>
</evidence>
<name>A0ABR1IB52_9HYPO</name>
<comment type="caution">
    <text evidence="7">The sequence shown here is derived from an EMBL/GenBank/DDBJ whole genome shotgun (WGS) entry which is preliminary data.</text>
</comment>
<sequence length="603" mass="68199">MSGMRRDPGTPRYELSRSLWHLGSSFKTRARDTAMVINDDPVRWVRRYYLPGSSIMYPDRGEELPRTESAKRDIADEPGAASQKRHQAERLPEEGHEDTAFSEAVDEGEGVMEWRKTCIRSDGELLNLSDYLISTEFTDHLRTGKEKLKILANSKFRGGFLCDAIGLGKSLTARTAAIEISQSKLPHCGFNLIVCRPACVHQWYDEIRKHFDDESRPSCRVLDSVDTPVVQLLEYNFVICTTQFLRKIFREVVEQRDFADVAHLFSVEAARRHCALLLTGTPIFNTWHDLAGQTALLPGGGPFVDLNHSLRIFWYSSDEVVDHPQGDKLEMFTKLMNGMLISRPKFHLNLPPTRTHEVKVDFTGKWKSVFMISRYVAIGKSLLCGSNRSGGKGAGKSASKGFAMLVKAPQWAADPILRTAQYLHDDEESNNPNEKKVDELEGQVDLVFEAFRQKHTLPPDLDMDHLSPQQINKFHIFWRQTHGGSYVDQPEVSESGETPSSDAPIEIGEADNIDTGEELSDDIFSEAGQLAYQDEGFVYTEDADDGTYDPDSDRGELRIIPSQHEGYTQSQIRGRRALPPTERTGSRQVRNEVALETIERHRR</sequence>
<evidence type="ECO:0000256" key="2">
    <source>
        <dbReference type="ARBA" id="ARBA00022801"/>
    </source>
</evidence>
<reference evidence="7 8" key="1">
    <citation type="journal article" date="2025" name="Microbiol. Resour. Announc.">
        <title>Draft genome sequences for Neonectria magnoliae and Neonectria punicea, canker pathogens of Liriodendron tulipifera and Acer saccharum in West Virginia.</title>
        <authorList>
            <person name="Petronek H.M."/>
            <person name="Kasson M.T."/>
            <person name="Metheny A.M."/>
            <person name="Stauder C.M."/>
            <person name="Lovett B."/>
            <person name="Lynch S.C."/>
            <person name="Garnas J.R."/>
            <person name="Kasson L.R."/>
            <person name="Stajich J.E."/>
        </authorList>
    </citation>
    <scope>NUCLEOTIDE SEQUENCE [LARGE SCALE GENOMIC DNA]</scope>
    <source>
        <strain evidence="7 8">NRRL 64651</strain>
    </source>
</reference>
<keyword evidence="3" id="KW-0347">Helicase</keyword>
<evidence type="ECO:0000256" key="5">
    <source>
        <dbReference type="SAM" id="MobiDB-lite"/>
    </source>
</evidence>
<dbReference type="PROSITE" id="PS51192">
    <property type="entry name" value="HELICASE_ATP_BIND_1"/>
    <property type="match status" value="1"/>
</dbReference>
<dbReference type="InterPro" id="IPR027417">
    <property type="entry name" value="P-loop_NTPase"/>
</dbReference>
<dbReference type="Pfam" id="PF00176">
    <property type="entry name" value="SNF2-rel_dom"/>
    <property type="match status" value="1"/>
</dbReference>
<evidence type="ECO:0000256" key="1">
    <source>
        <dbReference type="ARBA" id="ARBA00022741"/>
    </source>
</evidence>
<proteinExistence type="predicted"/>
<evidence type="ECO:0000313" key="8">
    <source>
        <dbReference type="Proteomes" id="UP001498421"/>
    </source>
</evidence>
<organism evidence="7 8">
    <name type="scientific">Neonectria magnoliae</name>
    <dbReference type="NCBI Taxonomy" id="2732573"/>
    <lineage>
        <taxon>Eukaryota</taxon>
        <taxon>Fungi</taxon>
        <taxon>Dikarya</taxon>
        <taxon>Ascomycota</taxon>
        <taxon>Pezizomycotina</taxon>
        <taxon>Sordariomycetes</taxon>
        <taxon>Hypocreomycetidae</taxon>
        <taxon>Hypocreales</taxon>
        <taxon>Nectriaceae</taxon>
        <taxon>Neonectria</taxon>
    </lineage>
</organism>
<dbReference type="Proteomes" id="UP001498421">
    <property type="component" value="Unassembled WGS sequence"/>
</dbReference>
<evidence type="ECO:0000259" key="6">
    <source>
        <dbReference type="PROSITE" id="PS51192"/>
    </source>
</evidence>
<dbReference type="InterPro" id="IPR038718">
    <property type="entry name" value="SNF2-like_sf"/>
</dbReference>
<protein>
    <recommendedName>
        <fullName evidence="6">Helicase ATP-binding domain-containing protein</fullName>
    </recommendedName>
</protein>
<feature type="region of interest" description="Disordered" evidence="5">
    <location>
        <begin position="543"/>
        <end position="603"/>
    </location>
</feature>
<dbReference type="PANTHER" id="PTHR45626:SF17">
    <property type="entry name" value="HELICASE-LIKE TRANSCRIPTION FACTOR"/>
    <property type="match status" value="1"/>
</dbReference>
<keyword evidence="8" id="KW-1185">Reference proteome</keyword>
<feature type="compositionally biased region" description="Basic and acidic residues" evidence="5">
    <location>
        <begin position="86"/>
        <end position="99"/>
    </location>
</feature>
<keyword evidence="4" id="KW-0067">ATP-binding</keyword>
<feature type="domain" description="Helicase ATP-binding" evidence="6">
    <location>
        <begin position="150"/>
        <end position="300"/>
    </location>
</feature>
<dbReference type="InterPro" id="IPR050628">
    <property type="entry name" value="SNF2_RAD54_helicase_TF"/>
</dbReference>
<feature type="region of interest" description="Disordered" evidence="5">
    <location>
        <begin position="485"/>
        <end position="507"/>
    </location>
</feature>
<keyword evidence="1" id="KW-0547">Nucleotide-binding</keyword>
<dbReference type="Gene3D" id="3.40.50.10810">
    <property type="entry name" value="Tandem AAA-ATPase domain"/>
    <property type="match status" value="1"/>
</dbReference>
<dbReference type="InterPro" id="IPR000330">
    <property type="entry name" value="SNF2_N"/>
</dbReference>
<dbReference type="SUPFAM" id="SSF52540">
    <property type="entry name" value="P-loop containing nucleoside triphosphate hydrolases"/>
    <property type="match status" value="1"/>
</dbReference>
<evidence type="ECO:0000256" key="4">
    <source>
        <dbReference type="ARBA" id="ARBA00022840"/>
    </source>
</evidence>
<dbReference type="InterPro" id="IPR014001">
    <property type="entry name" value="Helicase_ATP-bd"/>
</dbReference>
<gene>
    <name evidence="7" type="ORF">QQZ08_002627</name>
</gene>
<feature type="region of interest" description="Disordered" evidence="5">
    <location>
        <begin position="59"/>
        <end position="104"/>
    </location>
</feature>
<evidence type="ECO:0000313" key="7">
    <source>
        <dbReference type="EMBL" id="KAK7430838.1"/>
    </source>
</evidence>
<dbReference type="PANTHER" id="PTHR45626">
    <property type="entry name" value="TRANSCRIPTION TERMINATION FACTOR 2-RELATED"/>
    <property type="match status" value="1"/>
</dbReference>
<keyword evidence="2" id="KW-0378">Hydrolase</keyword>